<evidence type="ECO:0000256" key="1">
    <source>
        <dbReference type="SAM" id="MobiDB-lite"/>
    </source>
</evidence>
<dbReference type="EMBL" id="JAHLQT010037402">
    <property type="protein sequence ID" value="KAG7157526.1"/>
    <property type="molecule type" value="Genomic_DNA"/>
</dbReference>
<protein>
    <submittedName>
        <fullName evidence="2">Programmed cell death protein 5-like</fullName>
    </submittedName>
</protein>
<dbReference type="PANTHER" id="PTHR10840">
    <property type="entry name" value="PROGRAMMED CELL DEATH PROTEIN 5"/>
    <property type="match status" value="1"/>
</dbReference>
<dbReference type="Pfam" id="PF01984">
    <property type="entry name" value="dsDNA_bind"/>
    <property type="match status" value="1"/>
</dbReference>
<feature type="compositionally biased region" description="Low complexity" evidence="1">
    <location>
        <begin position="17"/>
        <end position="36"/>
    </location>
</feature>
<dbReference type="GO" id="GO:0005634">
    <property type="term" value="C:nucleus"/>
    <property type="evidence" value="ECO:0007669"/>
    <property type="project" value="TreeGrafter"/>
</dbReference>
<dbReference type="OrthoDB" id="10252486at2759"/>
<dbReference type="GO" id="GO:0005829">
    <property type="term" value="C:cytosol"/>
    <property type="evidence" value="ECO:0007669"/>
    <property type="project" value="TreeGrafter"/>
</dbReference>
<dbReference type="Proteomes" id="UP000747542">
    <property type="component" value="Unassembled WGS sequence"/>
</dbReference>
<accession>A0A8J5JK46</accession>
<dbReference type="PIRSF" id="PIRSF015730">
    <property type="entry name" value="TFAR19"/>
    <property type="match status" value="1"/>
</dbReference>
<comment type="caution">
    <text evidence="2">The sequence shown here is derived from an EMBL/GenBank/DDBJ whole genome shotgun (WGS) entry which is preliminary data.</text>
</comment>
<evidence type="ECO:0000313" key="2">
    <source>
        <dbReference type="EMBL" id="KAG7157526.1"/>
    </source>
</evidence>
<proteinExistence type="predicted"/>
<feature type="region of interest" description="Disordered" evidence="1">
    <location>
        <begin position="1"/>
        <end position="36"/>
    </location>
</feature>
<gene>
    <name evidence="2" type="primary">Pdcd5-L</name>
    <name evidence="2" type="ORF">Hamer_G019157</name>
</gene>
<feature type="compositionally biased region" description="Basic and acidic residues" evidence="1">
    <location>
        <begin position="1"/>
        <end position="16"/>
    </location>
</feature>
<dbReference type="GO" id="GO:0003677">
    <property type="term" value="F:DNA binding"/>
    <property type="evidence" value="ECO:0007669"/>
    <property type="project" value="InterPro"/>
</dbReference>
<dbReference type="PANTHER" id="PTHR10840:SF0">
    <property type="entry name" value="PROGRAMMED CELL DEATH PROTEIN 5"/>
    <property type="match status" value="1"/>
</dbReference>
<organism evidence="2 3">
    <name type="scientific">Homarus americanus</name>
    <name type="common">American lobster</name>
    <dbReference type="NCBI Taxonomy" id="6706"/>
    <lineage>
        <taxon>Eukaryota</taxon>
        <taxon>Metazoa</taxon>
        <taxon>Ecdysozoa</taxon>
        <taxon>Arthropoda</taxon>
        <taxon>Crustacea</taxon>
        <taxon>Multicrustacea</taxon>
        <taxon>Malacostraca</taxon>
        <taxon>Eumalacostraca</taxon>
        <taxon>Eucarida</taxon>
        <taxon>Decapoda</taxon>
        <taxon>Pleocyemata</taxon>
        <taxon>Astacidea</taxon>
        <taxon>Nephropoidea</taxon>
        <taxon>Nephropidae</taxon>
        <taxon>Homarus</taxon>
    </lineage>
</organism>
<sequence>MSGDKELEAIRNKRMQELQSMQGQHQQQEEMQQQQQQAINGLLNQVLDQQARARLNTIMVAKPEKGRQMESIIVQMATSGQIGGRLSENDLISLVERVNAQTQKTTSVKFDRRRAALDDDGDW</sequence>
<dbReference type="AlphaFoldDB" id="A0A8J5JK46"/>
<name>A0A8J5JK46_HOMAM</name>
<dbReference type="InterPro" id="IPR002836">
    <property type="entry name" value="PDCD5-like"/>
</dbReference>
<reference evidence="2" key="1">
    <citation type="journal article" date="2021" name="Sci. Adv.">
        <title>The American lobster genome reveals insights on longevity, neural, and immune adaptations.</title>
        <authorList>
            <person name="Polinski J.M."/>
            <person name="Zimin A.V."/>
            <person name="Clark K.F."/>
            <person name="Kohn A.B."/>
            <person name="Sadowski N."/>
            <person name="Timp W."/>
            <person name="Ptitsyn A."/>
            <person name="Khanna P."/>
            <person name="Romanova D.Y."/>
            <person name="Williams P."/>
            <person name="Greenwood S.J."/>
            <person name="Moroz L.L."/>
            <person name="Walt D.R."/>
            <person name="Bodnar A.G."/>
        </authorList>
    </citation>
    <scope>NUCLEOTIDE SEQUENCE</scope>
    <source>
        <strain evidence="2">GMGI-L3</strain>
    </source>
</reference>
<evidence type="ECO:0000313" key="3">
    <source>
        <dbReference type="Proteomes" id="UP000747542"/>
    </source>
</evidence>
<keyword evidence="3" id="KW-1185">Reference proteome</keyword>